<reference evidence="4 5" key="1">
    <citation type="journal article" date="2011" name="J. Bacteriol.">
        <title>Genome Sequence of the Probiotic Strain Bifidobacterium animalis subsp. lactis CNCM I-2494.</title>
        <authorList>
            <person name="Chervaux C."/>
            <person name="Grimaldi C."/>
            <person name="Bolotin A."/>
            <person name="Quinquis B."/>
            <person name="Legrain-Raspaud S."/>
            <person name="van Hylckama Vlieg J.E."/>
            <person name="Denariaz G."/>
            <person name="Smokvina T."/>
        </authorList>
    </citation>
    <scope>NUCLEOTIDE SEQUENCE [LARGE SCALE GENOMIC DNA]</scope>
    <source>
        <strain evidence="4 5">CNCM I-2494</strain>
    </source>
</reference>
<dbReference type="EC" id="2.3.1.-" evidence="4"/>
<dbReference type="InterPro" id="IPR017255">
    <property type="entry name" value="AcTrfase_GNAT_prd"/>
</dbReference>
<dbReference type="InterPro" id="IPR016181">
    <property type="entry name" value="Acyl_CoA_acyltransferase"/>
</dbReference>
<protein>
    <submittedName>
        <fullName evidence="4">Acyltransferase transferring groups other than amino-acyl groups</fullName>
        <ecNumber evidence="4">2.3.1.-</ecNumber>
    </submittedName>
</protein>
<name>A0A806FHJ4_BIFAN</name>
<evidence type="ECO:0000259" key="3">
    <source>
        <dbReference type="PROSITE" id="PS51186"/>
    </source>
</evidence>
<evidence type="ECO:0000256" key="2">
    <source>
        <dbReference type="ARBA" id="ARBA00023315"/>
    </source>
</evidence>
<dbReference type="PIRSF" id="PIRSF037663">
    <property type="entry name" value="Acetyltransf_GNAT_prd"/>
    <property type="match status" value="1"/>
</dbReference>
<dbReference type="Proteomes" id="UP000008394">
    <property type="component" value="Chromosome"/>
</dbReference>
<dbReference type="PROSITE" id="PS51186">
    <property type="entry name" value="GNAT"/>
    <property type="match status" value="1"/>
</dbReference>
<proteinExistence type="predicted"/>
<sequence length="145" mass="15893">MIRPMTIDDYDAVCACCMSCTGMGLNTIDDSRDGIAKYLARNPTTCFVDERDGRITGVIIAGHDGRRGYIYHTAVSPDHRHQGIGTALVEAALHALTDEGIAKVALVVFARNADGNAFWQRLGFTSRDDLTYRNKALAELTRIDT</sequence>
<dbReference type="GO" id="GO:0016747">
    <property type="term" value="F:acyltransferase activity, transferring groups other than amino-acyl groups"/>
    <property type="evidence" value="ECO:0007669"/>
    <property type="project" value="InterPro"/>
</dbReference>
<keyword evidence="2 4" id="KW-0012">Acyltransferase</keyword>
<feature type="domain" description="N-acetyltransferase" evidence="3">
    <location>
        <begin position="1"/>
        <end position="144"/>
    </location>
</feature>
<dbReference type="Pfam" id="PF00583">
    <property type="entry name" value="Acetyltransf_1"/>
    <property type="match status" value="1"/>
</dbReference>
<evidence type="ECO:0000313" key="5">
    <source>
        <dbReference type="Proteomes" id="UP000008394"/>
    </source>
</evidence>
<dbReference type="PANTHER" id="PTHR43072:SF51">
    <property type="entry name" value="ABC SUPERFAMILY TRANSPORT PROTEIN"/>
    <property type="match status" value="1"/>
</dbReference>
<gene>
    <name evidence="4" type="ORF">BALAC2494_00258</name>
</gene>
<dbReference type="InterPro" id="IPR000182">
    <property type="entry name" value="GNAT_dom"/>
</dbReference>
<dbReference type="SUPFAM" id="SSF55729">
    <property type="entry name" value="Acyl-CoA N-acyltransferases (Nat)"/>
    <property type="match status" value="1"/>
</dbReference>
<organism evidence="4 5">
    <name type="scientific">Bifidobacterium animalis subsp. lactis CNCM I-2494</name>
    <dbReference type="NCBI Taxonomy" id="1042403"/>
    <lineage>
        <taxon>Bacteria</taxon>
        <taxon>Bacillati</taxon>
        <taxon>Actinomycetota</taxon>
        <taxon>Actinomycetes</taxon>
        <taxon>Bifidobacteriales</taxon>
        <taxon>Bifidobacteriaceae</taxon>
        <taxon>Bifidobacterium</taxon>
    </lineage>
</organism>
<dbReference type="KEGG" id="bnm:BALAC2494_00258"/>
<dbReference type="EMBL" id="CP002915">
    <property type="protein sequence ID" value="AEK30325.1"/>
    <property type="molecule type" value="Genomic_DNA"/>
</dbReference>
<evidence type="ECO:0000313" key="4">
    <source>
        <dbReference type="EMBL" id="AEK30325.1"/>
    </source>
</evidence>
<keyword evidence="1 4" id="KW-0808">Transferase</keyword>
<dbReference type="PANTHER" id="PTHR43072">
    <property type="entry name" value="N-ACETYLTRANSFERASE"/>
    <property type="match status" value="1"/>
</dbReference>
<dbReference type="AlphaFoldDB" id="A0A806FHJ4"/>
<evidence type="ECO:0000256" key="1">
    <source>
        <dbReference type="ARBA" id="ARBA00022679"/>
    </source>
</evidence>
<dbReference type="Gene3D" id="3.40.630.30">
    <property type="match status" value="1"/>
</dbReference>
<dbReference type="CDD" id="cd04301">
    <property type="entry name" value="NAT_SF"/>
    <property type="match status" value="1"/>
</dbReference>
<accession>A0A806FHJ4</accession>